<evidence type="ECO:0000256" key="1">
    <source>
        <dbReference type="ARBA" id="ARBA00008324"/>
    </source>
</evidence>
<feature type="domain" description="Thioesterase" evidence="3">
    <location>
        <begin position="62"/>
        <end position="133"/>
    </location>
</feature>
<dbReference type="InterPro" id="IPR029069">
    <property type="entry name" value="HotDog_dom_sf"/>
</dbReference>
<proteinExistence type="inferred from homology"/>
<dbReference type="STRING" id="1262450.S3BRD1"/>
<accession>S3BRD1</accession>
<dbReference type="HOGENOM" id="CLU_089876_12_0_1"/>
<keyword evidence="2" id="KW-0378">Hydrolase</keyword>
<dbReference type="AlphaFoldDB" id="S3BRD1"/>
<organism evidence="4 5">
    <name type="scientific">Ophiostoma piceae (strain UAMH 11346)</name>
    <name type="common">Sap stain fungus</name>
    <dbReference type="NCBI Taxonomy" id="1262450"/>
    <lineage>
        <taxon>Eukaryota</taxon>
        <taxon>Fungi</taxon>
        <taxon>Dikarya</taxon>
        <taxon>Ascomycota</taxon>
        <taxon>Pezizomycotina</taxon>
        <taxon>Sordariomycetes</taxon>
        <taxon>Sordariomycetidae</taxon>
        <taxon>Ophiostomatales</taxon>
        <taxon>Ophiostomataceae</taxon>
        <taxon>Ophiostoma</taxon>
    </lineage>
</organism>
<evidence type="ECO:0000313" key="4">
    <source>
        <dbReference type="EMBL" id="EPE03829.1"/>
    </source>
</evidence>
<evidence type="ECO:0000313" key="5">
    <source>
        <dbReference type="Proteomes" id="UP000016923"/>
    </source>
</evidence>
<reference evidence="4 5" key="1">
    <citation type="journal article" date="2013" name="BMC Genomics">
        <title>The genome and transcriptome of the pine saprophyte Ophiostoma piceae, and a comparison with the bark beetle-associated pine pathogen Grosmannia clavigera.</title>
        <authorList>
            <person name="Haridas S."/>
            <person name="Wang Y."/>
            <person name="Lim L."/>
            <person name="Massoumi Alamouti S."/>
            <person name="Jackman S."/>
            <person name="Docking R."/>
            <person name="Robertson G."/>
            <person name="Birol I."/>
            <person name="Bohlmann J."/>
            <person name="Breuil C."/>
        </authorList>
    </citation>
    <scope>NUCLEOTIDE SEQUENCE [LARGE SCALE GENOMIC DNA]</scope>
    <source>
        <strain evidence="4 5">UAMH 11346</strain>
    </source>
</reference>
<dbReference type="GO" id="GO:0047617">
    <property type="term" value="F:fatty acyl-CoA hydrolase activity"/>
    <property type="evidence" value="ECO:0007669"/>
    <property type="project" value="InterPro"/>
</dbReference>
<keyword evidence="5" id="KW-1185">Reference proteome</keyword>
<dbReference type="eggNOG" id="KOG3328">
    <property type="taxonomic scope" value="Eukaryota"/>
</dbReference>
<dbReference type="InterPro" id="IPR006683">
    <property type="entry name" value="Thioestr_dom"/>
</dbReference>
<dbReference type="VEuPathDB" id="FungiDB:F503_01719"/>
<dbReference type="OrthoDB" id="46529at2759"/>
<sequence>MSTLDHVRAHWAGIQPNSPIYNLFFSDIRVVSAVSSEAAPDKRGRVLARLPVAPIHVNSKQILHGAVSAALIDWAGGMAIAAASGTDKTGVSVDIHISYVSAARAGDELEIEAWVSRVGKQLAYTNIEIRRRGNAGADDGAPTHGPVVAMGTHTNLLDGVFVALVALLQDVLLDSIDT</sequence>
<dbReference type="PANTHER" id="PTHR21660">
    <property type="entry name" value="THIOESTERASE SUPERFAMILY MEMBER-RELATED"/>
    <property type="match status" value="1"/>
</dbReference>
<dbReference type="InterPro" id="IPR039298">
    <property type="entry name" value="ACOT13"/>
</dbReference>
<dbReference type="SUPFAM" id="SSF54637">
    <property type="entry name" value="Thioesterase/thiol ester dehydrase-isomerase"/>
    <property type="match status" value="1"/>
</dbReference>
<protein>
    <submittedName>
        <fullName evidence="4">Thioesterase family protein</fullName>
    </submittedName>
</protein>
<dbReference type="OMA" id="VDIHISY"/>
<dbReference type="InterPro" id="IPR003736">
    <property type="entry name" value="PAAI_dom"/>
</dbReference>
<gene>
    <name evidence="4" type="ORF">F503_01719</name>
</gene>
<evidence type="ECO:0000259" key="3">
    <source>
        <dbReference type="Pfam" id="PF03061"/>
    </source>
</evidence>
<dbReference type="Gene3D" id="3.10.129.10">
    <property type="entry name" value="Hotdog Thioesterase"/>
    <property type="match status" value="1"/>
</dbReference>
<dbReference type="NCBIfam" id="TIGR00369">
    <property type="entry name" value="unchar_dom_1"/>
    <property type="match status" value="1"/>
</dbReference>
<dbReference type="CDD" id="cd03443">
    <property type="entry name" value="PaaI_thioesterase"/>
    <property type="match status" value="1"/>
</dbReference>
<dbReference type="PANTHER" id="PTHR21660:SF11">
    <property type="entry name" value="FAMILY PROTEIN, PUTATIVE (AFU_ORTHOLOGUE AFUA_4G04355)-RELATED"/>
    <property type="match status" value="1"/>
</dbReference>
<comment type="similarity">
    <text evidence="1">Belongs to the thioesterase PaaI family.</text>
</comment>
<name>S3BRD1_OPHP1</name>
<dbReference type="Proteomes" id="UP000016923">
    <property type="component" value="Unassembled WGS sequence"/>
</dbReference>
<evidence type="ECO:0000256" key="2">
    <source>
        <dbReference type="ARBA" id="ARBA00022801"/>
    </source>
</evidence>
<dbReference type="Pfam" id="PF03061">
    <property type="entry name" value="4HBT"/>
    <property type="match status" value="1"/>
</dbReference>
<dbReference type="EMBL" id="KE148164">
    <property type="protein sequence ID" value="EPE03829.1"/>
    <property type="molecule type" value="Genomic_DNA"/>
</dbReference>